<comment type="function">
    <text evidence="4">Binds to the 23S rRNA.</text>
</comment>
<feature type="region of interest" description="Disordered" evidence="6">
    <location>
        <begin position="1"/>
        <end position="53"/>
    </location>
</feature>
<organism evidence="8 9">
    <name type="scientific">Pedobacter cryophilus</name>
    <dbReference type="NCBI Taxonomy" id="2571271"/>
    <lineage>
        <taxon>Bacteria</taxon>
        <taxon>Pseudomonadati</taxon>
        <taxon>Bacteroidota</taxon>
        <taxon>Sphingobacteriia</taxon>
        <taxon>Sphingobacteriales</taxon>
        <taxon>Sphingobacteriaceae</taxon>
        <taxon>Pedobacter</taxon>
    </lineage>
</organism>
<dbReference type="GO" id="GO:0019843">
    <property type="term" value="F:rRNA binding"/>
    <property type="evidence" value="ECO:0007669"/>
    <property type="project" value="UniProtKB-UniRule"/>
</dbReference>
<evidence type="ECO:0000259" key="7">
    <source>
        <dbReference type="Pfam" id="PF00828"/>
    </source>
</evidence>
<keyword evidence="4" id="KW-0694">RNA-binding</keyword>
<evidence type="ECO:0000256" key="6">
    <source>
        <dbReference type="SAM" id="MobiDB-lite"/>
    </source>
</evidence>
<comment type="subunit">
    <text evidence="4">Part of the 50S ribosomal subunit.</text>
</comment>
<evidence type="ECO:0000313" key="8">
    <source>
        <dbReference type="EMBL" id="TKB96742.1"/>
    </source>
</evidence>
<evidence type="ECO:0000256" key="3">
    <source>
        <dbReference type="ARBA" id="ARBA00023274"/>
    </source>
</evidence>
<dbReference type="HAMAP" id="MF_01341">
    <property type="entry name" value="Ribosomal_uL15"/>
    <property type="match status" value="1"/>
</dbReference>
<dbReference type="GO" id="GO:0003735">
    <property type="term" value="F:structural constituent of ribosome"/>
    <property type="evidence" value="ECO:0007669"/>
    <property type="project" value="InterPro"/>
</dbReference>
<evidence type="ECO:0000256" key="2">
    <source>
        <dbReference type="ARBA" id="ARBA00022980"/>
    </source>
</evidence>
<evidence type="ECO:0000256" key="1">
    <source>
        <dbReference type="ARBA" id="ARBA00007320"/>
    </source>
</evidence>
<dbReference type="GO" id="GO:0006412">
    <property type="term" value="P:translation"/>
    <property type="evidence" value="ECO:0007669"/>
    <property type="project" value="UniProtKB-UniRule"/>
</dbReference>
<dbReference type="AlphaFoldDB" id="A0A4U1BW89"/>
<dbReference type="InterPro" id="IPR036227">
    <property type="entry name" value="Ribosomal_uL15/eL18_sf"/>
</dbReference>
<evidence type="ECO:0000313" key="9">
    <source>
        <dbReference type="Proteomes" id="UP000308181"/>
    </source>
</evidence>
<dbReference type="InterPro" id="IPR001196">
    <property type="entry name" value="Ribosomal_uL15_CS"/>
</dbReference>
<dbReference type="InterPro" id="IPR005749">
    <property type="entry name" value="Ribosomal_uL15_bac-type"/>
</dbReference>
<dbReference type="PANTHER" id="PTHR12934:SF11">
    <property type="entry name" value="LARGE RIBOSOMAL SUBUNIT PROTEIN UL15M"/>
    <property type="match status" value="1"/>
</dbReference>
<gene>
    <name evidence="4" type="primary">rplO</name>
    <name evidence="8" type="ORF">FA046_11690</name>
</gene>
<dbReference type="InterPro" id="IPR021131">
    <property type="entry name" value="Ribosomal_uL15/eL18"/>
</dbReference>
<dbReference type="Gene3D" id="3.100.10.10">
    <property type="match status" value="1"/>
</dbReference>
<dbReference type="InterPro" id="IPR030878">
    <property type="entry name" value="Ribosomal_uL15"/>
</dbReference>
<protein>
    <recommendedName>
        <fullName evidence="4">Large ribosomal subunit protein uL15</fullName>
    </recommendedName>
</protein>
<dbReference type="PANTHER" id="PTHR12934">
    <property type="entry name" value="50S RIBOSOMAL PROTEIN L15"/>
    <property type="match status" value="1"/>
</dbReference>
<comment type="similarity">
    <text evidence="1 4 5">Belongs to the universal ribosomal protein uL15 family.</text>
</comment>
<dbReference type="PROSITE" id="PS00475">
    <property type="entry name" value="RIBOSOMAL_L15"/>
    <property type="match status" value="1"/>
</dbReference>
<dbReference type="NCBIfam" id="TIGR01071">
    <property type="entry name" value="rplO_bact"/>
    <property type="match status" value="1"/>
</dbReference>
<feature type="compositionally biased region" description="Gly residues" evidence="6">
    <location>
        <begin position="21"/>
        <end position="31"/>
    </location>
</feature>
<dbReference type="SUPFAM" id="SSF52080">
    <property type="entry name" value="Ribosomal proteins L15p and L18e"/>
    <property type="match status" value="1"/>
</dbReference>
<feature type="domain" description="Large ribosomal subunit protein uL15/eL18" evidence="7">
    <location>
        <begin position="77"/>
        <end position="145"/>
    </location>
</feature>
<sequence length="148" mass="15914">MNLSNLKPAEGSTKNRKRIGRGTGSGRGGTSTRGHKGAGSRSGYKSKVGFEGGQMPLQRRVPKVGFKNPNRIEYVGVNLDVLQNLAEKFNLSVIDFEIMKEHGLVSKNDLIKILGRGEIKAKLDIKAHAFTVTAQKAIEALGGSVAKL</sequence>
<keyword evidence="4" id="KW-0699">rRNA-binding</keyword>
<dbReference type="RefSeq" id="WP_136826707.1">
    <property type="nucleotide sequence ID" value="NZ_SWBP01000004.1"/>
</dbReference>
<keyword evidence="3 4" id="KW-0687">Ribonucleoprotein</keyword>
<dbReference type="EMBL" id="SWBP01000004">
    <property type="protein sequence ID" value="TKB96742.1"/>
    <property type="molecule type" value="Genomic_DNA"/>
</dbReference>
<keyword evidence="2 4" id="KW-0689">Ribosomal protein</keyword>
<evidence type="ECO:0000256" key="5">
    <source>
        <dbReference type="RuleBase" id="RU003888"/>
    </source>
</evidence>
<keyword evidence="9" id="KW-1185">Reference proteome</keyword>
<accession>A0A4U1BW89</accession>
<proteinExistence type="inferred from homology"/>
<dbReference type="Pfam" id="PF00828">
    <property type="entry name" value="Ribosomal_L27A"/>
    <property type="match status" value="1"/>
</dbReference>
<dbReference type="GO" id="GO:0022625">
    <property type="term" value="C:cytosolic large ribosomal subunit"/>
    <property type="evidence" value="ECO:0007669"/>
    <property type="project" value="TreeGrafter"/>
</dbReference>
<comment type="caution">
    <text evidence="8">The sequence shown here is derived from an EMBL/GenBank/DDBJ whole genome shotgun (WGS) entry which is preliminary data.</text>
</comment>
<evidence type="ECO:0000256" key="4">
    <source>
        <dbReference type="HAMAP-Rule" id="MF_01341"/>
    </source>
</evidence>
<dbReference type="OrthoDB" id="9810293at2"/>
<dbReference type="Proteomes" id="UP000308181">
    <property type="component" value="Unassembled WGS sequence"/>
</dbReference>
<name>A0A4U1BW89_9SPHI</name>
<reference evidence="8 9" key="1">
    <citation type="submission" date="2019-04" db="EMBL/GenBank/DDBJ databases">
        <title>Pedobacter sp. AR-3-17 sp. nov., isolated from Arctic soil.</title>
        <authorList>
            <person name="Dahal R.H."/>
            <person name="Kim D.-U."/>
        </authorList>
    </citation>
    <scope>NUCLEOTIDE SEQUENCE [LARGE SCALE GENOMIC DNA]</scope>
    <source>
        <strain evidence="8 9">AR-3-17</strain>
    </source>
</reference>